<evidence type="ECO:0000313" key="2">
    <source>
        <dbReference type="EMBL" id="GAX01124.1"/>
    </source>
</evidence>
<gene>
    <name evidence="2" type="ORF">IWT126_01149</name>
</gene>
<keyword evidence="1" id="KW-0472">Membrane</keyword>
<evidence type="ECO:0000313" key="3">
    <source>
        <dbReference type="Proteomes" id="UP000198402"/>
    </source>
</evidence>
<keyword evidence="1" id="KW-1133">Transmembrane helix</keyword>
<keyword evidence="1" id="KW-0812">Transmembrane</keyword>
<feature type="transmembrane region" description="Helical" evidence="1">
    <location>
        <begin position="12"/>
        <end position="29"/>
    </location>
</feature>
<sequence>MNGIIEWILHQVSTQWIAIITAIAGFIAWKNSNAKLLIESDKIAKPAAGILLNDGGSILNQEVSIQHLTLWIINPSANDISYFDLRMLSDSGEIDYYTLIKFTYLNNLAGKTAEALIPFKDGKPSSESIAIELPRNNYGTVPAHGFAQLDLVFHAEEPYSDGMIVMKLALPHNLWSRFRHSKYAPKWLHPKMGYILSPSLNSKCNDK</sequence>
<keyword evidence="3" id="KW-1185">Reference proteome</keyword>
<organism evidence="2 3">
    <name type="scientific">Secundilactobacillus silagei JCM 19001</name>
    <dbReference type="NCBI Taxonomy" id="1302250"/>
    <lineage>
        <taxon>Bacteria</taxon>
        <taxon>Bacillati</taxon>
        <taxon>Bacillota</taxon>
        <taxon>Bacilli</taxon>
        <taxon>Lactobacillales</taxon>
        <taxon>Lactobacillaceae</taxon>
        <taxon>Secundilactobacillus</taxon>
    </lineage>
</organism>
<dbReference type="EMBL" id="BCMG01000005">
    <property type="protein sequence ID" value="GAX01124.1"/>
    <property type="molecule type" value="Genomic_DNA"/>
</dbReference>
<dbReference type="Proteomes" id="UP000198402">
    <property type="component" value="Unassembled WGS sequence"/>
</dbReference>
<reference evidence="2 3" key="1">
    <citation type="submission" date="2015-11" db="EMBL/GenBank/DDBJ databases">
        <title>Draft genome sequences of new species of the genus Lactobacillus isolated from orchardgrass silage.</title>
        <authorList>
            <person name="Tohno M."/>
            <person name="Tanizawa Y."/>
            <person name="Arita M."/>
        </authorList>
    </citation>
    <scope>NUCLEOTIDE SEQUENCE [LARGE SCALE GENOMIC DNA]</scope>
    <source>
        <strain evidence="2 3">IWT126</strain>
    </source>
</reference>
<comment type="caution">
    <text evidence="2">The sequence shown here is derived from an EMBL/GenBank/DDBJ whole genome shotgun (WGS) entry which is preliminary data.</text>
</comment>
<name>A0A1Z5IH46_9LACO</name>
<dbReference type="RefSeq" id="WP_089136581.1">
    <property type="nucleotide sequence ID" value="NZ_BCMG01000005.1"/>
</dbReference>
<proteinExistence type="predicted"/>
<protein>
    <submittedName>
        <fullName evidence="2">Uncharacterized protein</fullName>
    </submittedName>
</protein>
<dbReference type="AlphaFoldDB" id="A0A1Z5IH46"/>
<dbReference type="OrthoDB" id="2309945at2"/>
<evidence type="ECO:0000256" key="1">
    <source>
        <dbReference type="SAM" id="Phobius"/>
    </source>
</evidence>
<dbReference type="STRING" id="1302250.GCA_001313225_03306"/>
<accession>A0A1Z5IH46</accession>